<dbReference type="GO" id="GO:0005634">
    <property type="term" value="C:nucleus"/>
    <property type="evidence" value="ECO:0007669"/>
    <property type="project" value="TreeGrafter"/>
</dbReference>
<sequence length="175" mass="20289">MILLFCDFVPFLQKLTRLKKAMASYFDEHDCEETDGSGPDANTLLRWARLLRNDVRSFLASFDGLDYFGGERKGPPASKEVVAKLPDKMISEDEDSRCPICLVDYNAGEQCKVLPCKHDFHPRCILPWLAQTNTCPVCRHELPTDDEDYEEFQREKARTKQRDFERESLHSSMYT</sequence>
<keyword evidence="13" id="KW-1185">Reference proteome</keyword>
<feature type="domain" description="RING-type" evidence="11">
    <location>
        <begin position="98"/>
        <end position="139"/>
    </location>
</feature>
<comment type="similarity">
    <text evidence="8">Belongs to the RNF181 family.</text>
</comment>
<reference evidence="12" key="1">
    <citation type="submission" date="2022-11" db="UniProtKB">
        <authorList>
            <consortium name="EnsemblMetazoa"/>
        </authorList>
    </citation>
    <scope>IDENTIFICATION</scope>
</reference>
<dbReference type="InterPro" id="IPR001841">
    <property type="entry name" value="Znf_RING"/>
</dbReference>
<dbReference type="FunFam" id="3.30.40.10:FF:000127">
    <property type="entry name" value="E3 ubiquitin-protein ligase RNF181"/>
    <property type="match status" value="1"/>
</dbReference>
<dbReference type="PROSITE" id="PS50089">
    <property type="entry name" value="ZF_RING_2"/>
    <property type="match status" value="1"/>
</dbReference>
<dbReference type="GO" id="GO:0006511">
    <property type="term" value="P:ubiquitin-dependent protein catabolic process"/>
    <property type="evidence" value="ECO:0007669"/>
    <property type="project" value="TreeGrafter"/>
</dbReference>
<evidence type="ECO:0000313" key="12">
    <source>
        <dbReference type="EnsemblMetazoa" id="XP_038060200.1"/>
    </source>
</evidence>
<dbReference type="PANTHER" id="PTHR45931:SF3">
    <property type="entry name" value="RING ZINC FINGER-CONTAINING PROTEIN"/>
    <property type="match status" value="1"/>
</dbReference>
<dbReference type="SUPFAM" id="SSF57850">
    <property type="entry name" value="RING/U-box"/>
    <property type="match status" value="1"/>
</dbReference>
<evidence type="ECO:0000256" key="5">
    <source>
        <dbReference type="ARBA" id="ARBA00022771"/>
    </source>
</evidence>
<evidence type="ECO:0000259" key="11">
    <source>
        <dbReference type="PROSITE" id="PS50089"/>
    </source>
</evidence>
<comment type="catalytic activity">
    <reaction evidence="1">
        <text>S-ubiquitinyl-[E2 ubiquitin-conjugating enzyme]-L-cysteine + [acceptor protein]-L-lysine = [E2 ubiquitin-conjugating enzyme]-L-cysteine + N(6)-ubiquitinyl-[acceptor protein]-L-lysine.</text>
        <dbReference type="EC" id="2.3.2.27"/>
    </reaction>
</comment>
<evidence type="ECO:0000256" key="1">
    <source>
        <dbReference type="ARBA" id="ARBA00000900"/>
    </source>
</evidence>
<dbReference type="GeneID" id="119731201"/>
<evidence type="ECO:0000256" key="2">
    <source>
        <dbReference type="ARBA" id="ARBA00012483"/>
    </source>
</evidence>
<evidence type="ECO:0000256" key="6">
    <source>
        <dbReference type="ARBA" id="ARBA00022786"/>
    </source>
</evidence>
<name>A0A914A8M5_PATMI</name>
<evidence type="ECO:0000256" key="3">
    <source>
        <dbReference type="ARBA" id="ARBA00022679"/>
    </source>
</evidence>
<feature type="compositionally biased region" description="Basic and acidic residues" evidence="10">
    <location>
        <begin position="151"/>
        <end position="169"/>
    </location>
</feature>
<dbReference type="EC" id="2.3.2.27" evidence="2"/>
<keyword evidence="4" id="KW-0479">Metal-binding</keyword>
<dbReference type="RefSeq" id="XP_038060200.1">
    <property type="nucleotide sequence ID" value="XM_038204272.1"/>
</dbReference>
<organism evidence="12 13">
    <name type="scientific">Patiria miniata</name>
    <name type="common">Bat star</name>
    <name type="synonym">Asterina miniata</name>
    <dbReference type="NCBI Taxonomy" id="46514"/>
    <lineage>
        <taxon>Eukaryota</taxon>
        <taxon>Metazoa</taxon>
        <taxon>Echinodermata</taxon>
        <taxon>Eleutherozoa</taxon>
        <taxon>Asterozoa</taxon>
        <taxon>Asteroidea</taxon>
        <taxon>Valvatacea</taxon>
        <taxon>Valvatida</taxon>
        <taxon>Asterinidae</taxon>
        <taxon>Patiria</taxon>
    </lineage>
</organism>
<feature type="region of interest" description="Disordered" evidence="10">
    <location>
        <begin position="149"/>
        <end position="175"/>
    </location>
</feature>
<evidence type="ECO:0000313" key="13">
    <source>
        <dbReference type="Proteomes" id="UP000887568"/>
    </source>
</evidence>
<dbReference type="InterPro" id="IPR013083">
    <property type="entry name" value="Znf_RING/FYVE/PHD"/>
</dbReference>
<dbReference type="InterPro" id="IPR051834">
    <property type="entry name" value="RING_finger_E3_ligase"/>
</dbReference>
<evidence type="ECO:0000256" key="7">
    <source>
        <dbReference type="ARBA" id="ARBA00022833"/>
    </source>
</evidence>
<dbReference type="OrthoDB" id="10000441at2759"/>
<dbReference type="SMART" id="SM00184">
    <property type="entry name" value="RING"/>
    <property type="match status" value="1"/>
</dbReference>
<evidence type="ECO:0000256" key="9">
    <source>
        <dbReference type="PROSITE-ProRule" id="PRU00175"/>
    </source>
</evidence>
<keyword evidence="3" id="KW-0808">Transferase</keyword>
<dbReference type="Proteomes" id="UP000887568">
    <property type="component" value="Unplaced"/>
</dbReference>
<accession>A0A914A8M5</accession>
<dbReference type="CDD" id="cd16669">
    <property type="entry name" value="RING-H2_RNF181"/>
    <property type="match status" value="1"/>
</dbReference>
<keyword evidence="7" id="KW-0862">Zinc</keyword>
<dbReference type="GO" id="GO:0016567">
    <property type="term" value="P:protein ubiquitination"/>
    <property type="evidence" value="ECO:0007669"/>
    <property type="project" value="UniProtKB-ARBA"/>
</dbReference>
<keyword evidence="6" id="KW-0833">Ubl conjugation pathway</keyword>
<evidence type="ECO:0000256" key="10">
    <source>
        <dbReference type="SAM" id="MobiDB-lite"/>
    </source>
</evidence>
<dbReference type="OMA" id="KKANSCP"/>
<evidence type="ECO:0000256" key="4">
    <source>
        <dbReference type="ARBA" id="ARBA00022723"/>
    </source>
</evidence>
<dbReference type="GO" id="GO:0061630">
    <property type="term" value="F:ubiquitin protein ligase activity"/>
    <property type="evidence" value="ECO:0007669"/>
    <property type="project" value="UniProtKB-EC"/>
</dbReference>
<dbReference type="Pfam" id="PF13639">
    <property type="entry name" value="zf-RING_2"/>
    <property type="match status" value="1"/>
</dbReference>
<dbReference type="EnsemblMetazoa" id="XM_038204272.1">
    <property type="protein sequence ID" value="XP_038060200.1"/>
    <property type="gene ID" value="LOC119731201"/>
</dbReference>
<dbReference type="GO" id="GO:0008270">
    <property type="term" value="F:zinc ion binding"/>
    <property type="evidence" value="ECO:0007669"/>
    <property type="project" value="UniProtKB-KW"/>
</dbReference>
<proteinExistence type="inferred from homology"/>
<evidence type="ECO:0000256" key="8">
    <source>
        <dbReference type="ARBA" id="ARBA00038197"/>
    </source>
</evidence>
<keyword evidence="5 9" id="KW-0863">Zinc-finger</keyword>
<dbReference type="Gene3D" id="3.30.40.10">
    <property type="entry name" value="Zinc/RING finger domain, C3HC4 (zinc finger)"/>
    <property type="match status" value="1"/>
</dbReference>
<dbReference type="PANTHER" id="PTHR45931">
    <property type="entry name" value="SI:CH211-59O9.10"/>
    <property type="match status" value="1"/>
</dbReference>
<dbReference type="AlphaFoldDB" id="A0A914A8M5"/>
<protein>
    <recommendedName>
        <fullName evidence="2">RING-type E3 ubiquitin transferase</fullName>
        <ecNumber evidence="2">2.3.2.27</ecNumber>
    </recommendedName>
</protein>